<dbReference type="GO" id="GO:0008270">
    <property type="term" value="F:zinc ion binding"/>
    <property type="evidence" value="ECO:0007669"/>
    <property type="project" value="InterPro"/>
</dbReference>
<accession>A0AAD1YNL0</accession>
<dbReference type="Proteomes" id="UP000834106">
    <property type="component" value="Chromosome 1"/>
</dbReference>
<organism evidence="2 3">
    <name type="scientific">Fraxinus pennsylvanica</name>
    <dbReference type="NCBI Taxonomy" id="56036"/>
    <lineage>
        <taxon>Eukaryota</taxon>
        <taxon>Viridiplantae</taxon>
        <taxon>Streptophyta</taxon>
        <taxon>Embryophyta</taxon>
        <taxon>Tracheophyta</taxon>
        <taxon>Spermatophyta</taxon>
        <taxon>Magnoliopsida</taxon>
        <taxon>eudicotyledons</taxon>
        <taxon>Gunneridae</taxon>
        <taxon>Pentapetalae</taxon>
        <taxon>asterids</taxon>
        <taxon>lamiids</taxon>
        <taxon>Lamiales</taxon>
        <taxon>Oleaceae</taxon>
        <taxon>Oleeae</taxon>
        <taxon>Fraxinus</taxon>
    </lineage>
</organism>
<gene>
    <name evidence="2" type="ORF">FPE_LOCUS917</name>
</gene>
<dbReference type="PANTHER" id="PTHR10309:SF0">
    <property type="entry name" value="MANNOSE-6-PHOSPHATE ISOMERASE"/>
    <property type="match status" value="1"/>
</dbReference>
<feature type="domain" description="Phosphomannose isomerase type I catalytic" evidence="1">
    <location>
        <begin position="41"/>
        <end position="123"/>
    </location>
</feature>
<dbReference type="GO" id="GO:0005829">
    <property type="term" value="C:cytosol"/>
    <property type="evidence" value="ECO:0007669"/>
    <property type="project" value="TreeGrafter"/>
</dbReference>
<dbReference type="PRINTS" id="PR00714">
    <property type="entry name" value="MAN6PISMRASE"/>
</dbReference>
<evidence type="ECO:0000259" key="1">
    <source>
        <dbReference type="Pfam" id="PF20511"/>
    </source>
</evidence>
<dbReference type="InterPro" id="IPR046457">
    <property type="entry name" value="PMI_typeI_cat"/>
</dbReference>
<dbReference type="SUPFAM" id="SSF51182">
    <property type="entry name" value="RmlC-like cupins"/>
    <property type="match status" value="1"/>
</dbReference>
<dbReference type="InterPro" id="IPR011051">
    <property type="entry name" value="RmlC_Cupin_sf"/>
</dbReference>
<dbReference type="PANTHER" id="PTHR10309">
    <property type="entry name" value="MANNOSE-6-PHOSPHATE ISOMERASE"/>
    <property type="match status" value="1"/>
</dbReference>
<dbReference type="AlphaFoldDB" id="A0AAD1YNL0"/>
<protein>
    <recommendedName>
        <fullName evidence="1">Phosphomannose isomerase type I catalytic domain-containing protein</fullName>
    </recommendedName>
</protein>
<dbReference type="GO" id="GO:0009298">
    <property type="term" value="P:GDP-mannose biosynthetic process"/>
    <property type="evidence" value="ECO:0007669"/>
    <property type="project" value="InterPro"/>
</dbReference>
<dbReference type="InterPro" id="IPR014710">
    <property type="entry name" value="RmlC-like_jellyroll"/>
</dbReference>
<dbReference type="EMBL" id="OU503036">
    <property type="protein sequence ID" value="CAI9753486.1"/>
    <property type="molecule type" value="Genomic_DNA"/>
</dbReference>
<proteinExistence type="predicted"/>
<dbReference type="GO" id="GO:0004476">
    <property type="term" value="F:mannose-6-phosphate isomerase activity"/>
    <property type="evidence" value="ECO:0007669"/>
    <property type="project" value="InterPro"/>
</dbReference>
<dbReference type="InterPro" id="IPR018050">
    <property type="entry name" value="Pmannose_isomerase-type1_CS"/>
</dbReference>
<reference evidence="2" key="1">
    <citation type="submission" date="2023-05" db="EMBL/GenBank/DDBJ databases">
        <authorList>
            <person name="Huff M."/>
        </authorList>
    </citation>
    <scope>NUCLEOTIDE SEQUENCE</scope>
</reference>
<evidence type="ECO:0000313" key="2">
    <source>
        <dbReference type="EMBL" id="CAI9753486.1"/>
    </source>
</evidence>
<sequence>MGWTHESGPSYAVVAQVVVGQEENRGRMGVMVRSGNRCNSVNLKDWTEQNPCVIGDKVLQKWGPSLPFLFKVLSVAKPLSTLAHPHKLLAEVLHKQQPDIYKDDNHKPEIALALTEFEALCGFIRRGKG</sequence>
<evidence type="ECO:0000313" key="3">
    <source>
        <dbReference type="Proteomes" id="UP000834106"/>
    </source>
</evidence>
<dbReference type="InterPro" id="IPR016305">
    <property type="entry name" value="Mannose-6-P_Isomerase"/>
</dbReference>
<dbReference type="Pfam" id="PF20511">
    <property type="entry name" value="PMI_typeI_cat"/>
    <property type="match status" value="1"/>
</dbReference>
<name>A0AAD1YNL0_9LAMI</name>
<dbReference type="Gene3D" id="2.60.120.10">
    <property type="entry name" value="Jelly Rolls"/>
    <property type="match status" value="1"/>
</dbReference>
<dbReference type="PROSITE" id="PS00965">
    <property type="entry name" value="PMI_I_1"/>
    <property type="match status" value="1"/>
</dbReference>
<keyword evidence="3" id="KW-1185">Reference proteome</keyword>